<keyword evidence="2" id="KW-0732">Signal</keyword>
<dbReference type="AlphaFoldDB" id="A0A8B8HNB4"/>
<feature type="region of interest" description="Disordered" evidence="1">
    <location>
        <begin position="704"/>
        <end position="816"/>
    </location>
</feature>
<protein>
    <submittedName>
        <fullName evidence="4">Uncharacterized protein</fullName>
    </submittedName>
</protein>
<name>A0A8B8HNB4_VANTA</name>
<feature type="chain" id="PRO_5045942544" evidence="2">
    <location>
        <begin position="22"/>
        <end position="816"/>
    </location>
</feature>
<organism evidence="3 4">
    <name type="scientific">Vanessa tameamea</name>
    <name type="common">Kamehameha butterfly</name>
    <dbReference type="NCBI Taxonomy" id="334116"/>
    <lineage>
        <taxon>Eukaryota</taxon>
        <taxon>Metazoa</taxon>
        <taxon>Ecdysozoa</taxon>
        <taxon>Arthropoda</taxon>
        <taxon>Hexapoda</taxon>
        <taxon>Insecta</taxon>
        <taxon>Pterygota</taxon>
        <taxon>Neoptera</taxon>
        <taxon>Endopterygota</taxon>
        <taxon>Lepidoptera</taxon>
        <taxon>Glossata</taxon>
        <taxon>Ditrysia</taxon>
        <taxon>Papilionoidea</taxon>
        <taxon>Nymphalidae</taxon>
        <taxon>Nymphalinae</taxon>
        <taxon>Vanessa</taxon>
    </lineage>
</organism>
<feature type="compositionally biased region" description="Low complexity" evidence="1">
    <location>
        <begin position="341"/>
        <end position="350"/>
    </location>
</feature>
<dbReference type="OMA" id="NTTEYNI"/>
<dbReference type="RefSeq" id="XP_026486132.2">
    <property type="nucleotide sequence ID" value="XM_026630347.2"/>
</dbReference>
<feature type="region of interest" description="Disordered" evidence="1">
    <location>
        <begin position="339"/>
        <end position="361"/>
    </location>
</feature>
<dbReference type="OrthoDB" id="7699235at2759"/>
<reference evidence="4" key="1">
    <citation type="submission" date="2025-08" db="UniProtKB">
        <authorList>
            <consortium name="RefSeq"/>
        </authorList>
    </citation>
    <scope>IDENTIFICATION</scope>
    <source>
        <tissue evidence="4">Whole body</tissue>
    </source>
</reference>
<proteinExistence type="predicted"/>
<feature type="signal peptide" evidence="2">
    <location>
        <begin position="1"/>
        <end position="21"/>
    </location>
</feature>
<feature type="region of interest" description="Disordered" evidence="1">
    <location>
        <begin position="121"/>
        <end position="145"/>
    </location>
</feature>
<keyword evidence="3" id="KW-1185">Reference proteome</keyword>
<evidence type="ECO:0000256" key="1">
    <source>
        <dbReference type="SAM" id="MobiDB-lite"/>
    </source>
</evidence>
<evidence type="ECO:0000313" key="3">
    <source>
        <dbReference type="Proteomes" id="UP001652626"/>
    </source>
</evidence>
<accession>A0A8B8HNB4</accession>
<evidence type="ECO:0000256" key="2">
    <source>
        <dbReference type="SAM" id="SignalP"/>
    </source>
</evidence>
<dbReference type="PANTHER" id="PTHR47771:SF13">
    <property type="entry name" value="HDC01644"/>
    <property type="match status" value="1"/>
</dbReference>
<feature type="compositionally biased region" description="Low complexity" evidence="1">
    <location>
        <begin position="132"/>
        <end position="144"/>
    </location>
</feature>
<evidence type="ECO:0000313" key="4">
    <source>
        <dbReference type="RefSeq" id="XP_026486132.2"/>
    </source>
</evidence>
<dbReference type="Proteomes" id="UP001652626">
    <property type="component" value="Chromosome 6"/>
</dbReference>
<feature type="compositionally biased region" description="Polar residues" evidence="1">
    <location>
        <begin position="121"/>
        <end position="131"/>
    </location>
</feature>
<feature type="compositionally biased region" description="Basic residues" evidence="1">
    <location>
        <begin position="733"/>
        <end position="753"/>
    </location>
</feature>
<gene>
    <name evidence="4" type="primary">LOC113393460</name>
</gene>
<dbReference type="PANTHER" id="PTHR47771">
    <property type="entry name" value="LD27203P-RELATED"/>
    <property type="match status" value="1"/>
</dbReference>
<dbReference type="GeneID" id="113393460"/>
<sequence>MYTKFIWVTLITLVILQNTDGKKSKKKRINNDAAESTPQPNVLTFSTFGFNDVGSYDGFVPSSPDYANYLTNNKQESSTRLYAPAFPSALESTGLGTYYDPQPDVGSFSISSDGYQASGQPYQFGSQNVFTSQNQDDSGDQNQNEETKEVYLNADSNNSPIYGTKISSRGKNKNFDNFNHTDYNVYGSISPTINNDVVFKNLNTNYPNLPSMSQSTNNDKYLMPSPQSSSSLKFPKVVDFTHFKNYYPTSVDTNFQESNQKPFNLDLHNNVDTNLSPYKSYTNTELKEEQLLKNKLNYKDEKTKSEISEPNYFTSEDVSDIKINFKNNRNKNEFKDKIKNKPWNLNNNNNDGKKSRNPTKGYDYSTNYSTTSFRFDNSAPKRPFNNSIDEIAPASSNSDYIGYQFPDKDFSALKHTQSINSPFEIENQSKVSNSYNDKYKPSEDYLNSFKNLYSAIPSTTSHWGNIFKTTDFSSYKNHPKTPVYKDDINDEIVHIPKRHQNVKNGKYFDSKLNDFSFPNTYKLYKDNDDKEQLDWTKNIFNTRFKSEEDLLGLRNHDTSHPSYIPTFKPSYNDFSEDIDYKKLVQKWRQNYLKSKLRDSYREYETYASETKPIHVPLPRPYSIDVPRPVIVPVPQPYPVKIPIPKPVAVPVVREITVPIEKPVPYPVIKKVPYPIEKLVPVPVEKQVQVPVMKPYPVHIPQIRPVFHHTKPHDDNELESEEDEYYSRPDTKRPVYKRPKSSRNRPRTPSKRPSRMTYQDRNRRRVPNRRPSFPYHNQRPRRPYPSDSRSPQRYRDDFEEDDTESEFENYCKRTGKC</sequence>
<feature type="compositionally biased region" description="Acidic residues" evidence="1">
    <location>
        <begin position="796"/>
        <end position="806"/>
    </location>
</feature>